<comment type="similarity">
    <text evidence="1 4">Belongs to the short-chain dehydrogenases/reductases (SDR) family.</text>
</comment>
<dbReference type="SUPFAM" id="SSF51735">
    <property type="entry name" value="NAD(P)-binding Rossmann-fold domains"/>
    <property type="match status" value="1"/>
</dbReference>
<dbReference type="InterPro" id="IPR002347">
    <property type="entry name" value="SDR_fam"/>
</dbReference>
<dbReference type="PANTHER" id="PTHR43391">
    <property type="entry name" value="RETINOL DEHYDROGENASE-RELATED"/>
    <property type="match status" value="1"/>
</dbReference>
<evidence type="ECO:0000256" key="1">
    <source>
        <dbReference type="ARBA" id="ARBA00006484"/>
    </source>
</evidence>
<dbReference type="PRINTS" id="PR00081">
    <property type="entry name" value="GDHRDH"/>
</dbReference>
<evidence type="ECO:0000313" key="6">
    <source>
        <dbReference type="EMBL" id="QDG54574.1"/>
    </source>
</evidence>
<dbReference type="OrthoDB" id="9790266at2"/>
<feature type="domain" description="Ketoreductase" evidence="5">
    <location>
        <begin position="7"/>
        <end position="176"/>
    </location>
</feature>
<dbReference type="PRINTS" id="PR00080">
    <property type="entry name" value="SDRFAMILY"/>
</dbReference>
<dbReference type="NCBIfam" id="NF004825">
    <property type="entry name" value="PRK06181.1"/>
    <property type="match status" value="1"/>
</dbReference>
<evidence type="ECO:0000256" key="4">
    <source>
        <dbReference type="RuleBase" id="RU000363"/>
    </source>
</evidence>
<reference evidence="6 7" key="1">
    <citation type="submission" date="2019-06" db="EMBL/GenBank/DDBJ databases">
        <title>Persicimonas caeni gen. nov., sp. nov., a predatory bacterium isolated from solar saltern.</title>
        <authorList>
            <person name="Wang S."/>
        </authorList>
    </citation>
    <scope>NUCLEOTIDE SEQUENCE [LARGE SCALE GENOMIC DNA]</scope>
    <source>
        <strain evidence="6 7">YN101</strain>
    </source>
</reference>
<dbReference type="EMBL" id="CP041186">
    <property type="protein sequence ID" value="QDG54574.1"/>
    <property type="molecule type" value="Genomic_DNA"/>
</dbReference>
<accession>A0A4Y6Q1W6</accession>
<dbReference type="Proteomes" id="UP000315995">
    <property type="component" value="Chromosome"/>
</dbReference>
<dbReference type="Gene3D" id="3.40.50.720">
    <property type="entry name" value="NAD(P)-binding Rossmann-like Domain"/>
    <property type="match status" value="1"/>
</dbReference>
<dbReference type="InterPro" id="IPR036291">
    <property type="entry name" value="NAD(P)-bd_dom_sf"/>
</dbReference>
<evidence type="ECO:0000259" key="5">
    <source>
        <dbReference type="SMART" id="SM00822"/>
    </source>
</evidence>
<keyword evidence="3" id="KW-0560">Oxidoreductase</keyword>
<keyword evidence="2" id="KW-0521">NADP</keyword>
<dbReference type="FunFam" id="3.40.50.720:FF:000084">
    <property type="entry name" value="Short-chain dehydrogenase reductase"/>
    <property type="match status" value="1"/>
</dbReference>
<dbReference type="SMART" id="SM00822">
    <property type="entry name" value="PKS_KR"/>
    <property type="match status" value="1"/>
</dbReference>
<dbReference type="PANTHER" id="PTHR43391:SF14">
    <property type="entry name" value="DEHYDROGENASE_REDUCTASE SDR FAMILY PROTEIN 7-LIKE"/>
    <property type="match status" value="1"/>
</dbReference>
<dbReference type="Pfam" id="PF00106">
    <property type="entry name" value="adh_short"/>
    <property type="match status" value="1"/>
</dbReference>
<dbReference type="InterPro" id="IPR057326">
    <property type="entry name" value="KR_dom"/>
</dbReference>
<gene>
    <name evidence="6" type="ORF">FIV42_28665</name>
</gene>
<dbReference type="InterPro" id="IPR020904">
    <property type="entry name" value="Sc_DH/Rdtase_CS"/>
</dbReference>
<dbReference type="RefSeq" id="WP_141201018.1">
    <property type="nucleotide sequence ID" value="NZ_CP041186.1"/>
</dbReference>
<name>A0A4Y6Q1W6_PERCE</name>
<protein>
    <submittedName>
        <fullName evidence="6">SDR family oxidoreductase</fullName>
    </submittedName>
</protein>
<evidence type="ECO:0000256" key="3">
    <source>
        <dbReference type="ARBA" id="ARBA00023002"/>
    </source>
</evidence>
<accession>A0A5B8YCU8</accession>
<dbReference type="PROSITE" id="PS00061">
    <property type="entry name" value="ADH_SHORT"/>
    <property type="match status" value="1"/>
</dbReference>
<sequence length="263" mass="28291">MSEFTNKVVWITGGGSGIGRALAHEFARQGAKVAVSGRRVERLEETVRHVENLGGEGLAVQCDVTDEEQVIIAIQKVVDHFGGLDVSIANAGFGVGGKVEDLSADDWRRQFDVNVVGAAITARHSLQHLRKTDGRVVLMGSVAGTVTQPGNGAYSASKYAVRAIGQTLAMELADEKVSCTLVQPGFVSSEIGQVDNEGNFHDEWEDKRPQQLMWSAEKAAKTIVKAIEKRKREFTFTGHGKVAAFFGKHAPGVVHHAITKFGG</sequence>
<proteinExistence type="inferred from homology"/>
<evidence type="ECO:0000256" key="2">
    <source>
        <dbReference type="ARBA" id="ARBA00022857"/>
    </source>
</evidence>
<dbReference type="AlphaFoldDB" id="A0A4Y6Q1W6"/>
<dbReference type="GO" id="GO:0016491">
    <property type="term" value="F:oxidoreductase activity"/>
    <property type="evidence" value="ECO:0007669"/>
    <property type="project" value="UniProtKB-KW"/>
</dbReference>
<evidence type="ECO:0000313" key="7">
    <source>
        <dbReference type="Proteomes" id="UP000315995"/>
    </source>
</evidence>
<organism evidence="6 7">
    <name type="scientific">Persicimonas caeni</name>
    <dbReference type="NCBI Taxonomy" id="2292766"/>
    <lineage>
        <taxon>Bacteria</taxon>
        <taxon>Deltaproteobacteria</taxon>
        <taxon>Bradymonadales</taxon>
        <taxon>Bradymonadaceae</taxon>
        <taxon>Persicimonas</taxon>
    </lineage>
</organism>
<keyword evidence="7" id="KW-1185">Reference proteome</keyword>